<dbReference type="EMBL" id="RBAN01000002">
    <property type="protein sequence ID" value="RKN55257.1"/>
    <property type="molecule type" value="Genomic_DNA"/>
</dbReference>
<organism evidence="3 4">
    <name type="scientific">Micromonospora costi</name>
    <dbReference type="NCBI Taxonomy" id="1530042"/>
    <lineage>
        <taxon>Bacteria</taxon>
        <taxon>Bacillati</taxon>
        <taxon>Actinomycetota</taxon>
        <taxon>Actinomycetes</taxon>
        <taxon>Micromonosporales</taxon>
        <taxon>Micromonosporaceae</taxon>
        <taxon>Micromonospora</taxon>
    </lineage>
</organism>
<feature type="domain" description="Recombinase" evidence="2">
    <location>
        <begin position="173"/>
        <end position="318"/>
    </location>
</feature>
<name>A0A3B0A6M2_9ACTN</name>
<dbReference type="InterPro" id="IPR038109">
    <property type="entry name" value="DNA_bind_recomb_sf"/>
</dbReference>
<dbReference type="PANTHER" id="PTHR30461:SF23">
    <property type="entry name" value="DNA RECOMBINASE-RELATED"/>
    <property type="match status" value="1"/>
</dbReference>
<dbReference type="SMART" id="SM00857">
    <property type="entry name" value="Resolvase"/>
    <property type="match status" value="1"/>
</dbReference>
<evidence type="ECO:0000259" key="2">
    <source>
        <dbReference type="PROSITE" id="PS51737"/>
    </source>
</evidence>
<dbReference type="InterPro" id="IPR036162">
    <property type="entry name" value="Resolvase-like_N_sf"/>
</dbReference>
<comment type="caution">
    <text evidence="3">The sequence shown here is derived from an EMBL/GenBank/DDBJ whole genome shotgun (WGS) entry which is preliminary data.</text>
</comment>
<evidence type="ECO:0000313" key="4">
    <source>
        <dbReference type="Proteomes" id="UP000279968"/>
    </source>
</evidence>
<evidence type="ECO:0000313" key="3">
    <source>
        <dbReference type="EMBL" id="RKN55257.1"/>
    </source>
</evidence>
<dbReference type="Pfam" id="PF00239">
    <property type="entry name" value="Resolvase"/>
    <property type="match status" value="1"/>
</dbReference>
<dbReference type="InterPro" id="IPR011109">
    <property type="entry name" value="DNA_bind_recombinase_dom"/>
</dbReference>
<dbReference type="InterPro" id="IPR050639">
    <property type="entry name" value="SSR_resolvase"/>
</dbReference>
<dbReference type="Proteomes" id="UP000279968">
    <property type="component" value="Unassembled WGS sequence"/>
</dbReference>
<dbReference type="CDD" id="cd00338">
    <property type="entry name" value="Ser_Recombinase"/>
    <property type="match status" value="1"/>
</dbReference>
<proteinExistence type="predicted"/>
<dbReference type="Pfam" id="PF07508">
    <property type="entry name" value="Recombinase"/>
    <property type="match status" value="1"/>
</dbReference>
<dbReference type="RefSeq" id="WP_120779445.1">
    <property type="nucleotide sequence ID" value="NZ_RBAN01000002.1"/>
</dbReference>
<dbReference type="GO" id="GO:0003677">
    <property type="term" value="F:DNA binding"/>
    <property type="evidence" value="ECO:0007669"/>
    <property type="project" value="InterPro"/>
</dbReference>
<dbReference type="PANTHER" id="PTHR30461">
    <property type="entry name" value="DNA-INVERTASE FROM LAMBDOID PROPHAGE"/>
    <property type="match status" value="1"/>
</dbReference>
<dbReference type="GO" id="GO:0000150">
    <property type="term" value="F:DNA strand exchange activity"/>
    <property type="evidence" value="ECO:0007669"/>
    <property type="project" value="InterPro"/>
</dbReference>
<dbReference type="Gene3D" id="3.40.50.1390">
    <property type="entry name" value="Resolvase, N-terminal catalytic domain"/>
    <property type="match status" value="1"/>
</dbReference>
<dbReference type="PROSITE" id="PS51736">
    <property type="entry name" value="RECOMBINASES_3"/>
    <property type="match status" value="1"/>
</dbReference>
<reference evidence="3 4" key="1">
    <citation type="journal article" date="2015" name="Int. J. Syst. Evol. Microbiol.">
        <title>Micromonospora costi sp. nov., isolated from a leaf of Costus speciosus.</title>
        <authorList>
            <person name="Thawai C."/>
        </authorList>
    </citation>
    <scope>NUCLEOTIDE SEQUENCE [LARGE SCALE GENOMIC DNA]</scope>
    <source>
        <strain evidence="3 4">CS1-12</strain>
    </source>
</reference>
<sequence length="681" mass="74829">MNPTAKISSLHLSRLAIVYVRQSTVAQVRFNTESTQRQYGLVGTAAEFGWLAEQIVVVDADLGVSGRFGAERDGYRQIVARMCMGEVGAVFGLEVSRFGRSNADLTWLMELARLTDTLLIDTDGVYDLANVNDRILLGLKGQMSEIELHFLLGRLHGAKLAAAQRGELRHPLPVGFVYDYDHTVVKDPDEQVQRAVTDLFAEFERTGSALGVVRAFAETGRLFPQRAWGGAWAGQLKWGKLTHARVLQALKNPTYAGAYTFGKTRDVRRVQPDGSVRSARRKRAREEWTVVIEDHHEGYLTWSDYLSVEAKLAANNTQKNARPVREGTALCQGIIFCGVCGGRVGTRYDRRDRKVTYSCQVKDSARTPACRNFSATAVDDAVAALFLDTITPEQIAVAVAAAEEVAERHTRSHRAAELAVQQARYEADRAERAFSNVEPENRLVARTLESRWEARLAALTEAEAALATAKAAKPPLPATDSLQALAHDLPRLWHAETTSPRDRKRLLRSLVADVTLLPEPDAQTMRIGVRWHTGATDELAVARPGPGRTPEAALEVIRRHGATHTSAEIADMLNADGLTTGKGKPFTAGGVARVRDAYKIFGPRTVAVQDGEVSVKQAAAELGIPADAVYNWLRLDQVPARRGPSGRWCIPWDPATQEIYQQKVAGSFRLTPLPPAQRSPS</sequence>
<protein>
    <submittedName>
        <fullName evidence="3">Recombinase family protein</fullName>
    </submittedName>
</protein>
<dbReference type="Pfam" id="PF13408">
    <property type="entry name" value="Zn_ribbon_recom"/>
    <property type="match status" value="1"/>
</dbReference>
<dbReference type="PROSITE" id="PS51737">
    <property type="entry name" value="RECOMBINASE_DNA_BIND"/>
    <property type="match status" value="1"/>
</dbReference>
<gene>
    <name evidence="3" type="ORF">D7193_11175</name>
</gene>
<dbReference type="AlphaFoldDB" id="A0A3B0A6M2"/>
<dbReference type="Gene3D" id="3.90.1750.20">
    <property type="entry name" value="Putative Large Serine Recombinase, Chain B, Domain 2"/>
    <property type="match status" value="1"/>
</dbReference>
<feature type="domain" description="Resolvase/invertase-type recombinase catalytic" evidence="1">
    <location>
        <begin position="15"/>
        <end position="166"/>
    </location>
</feature>
<keyword evidence="4" id="KW-1185">Reference proteome</keyword>
<evidence type="ECO:0000259" key="1">
    <source>
        <dbReference type="PROSITE" id="PS51736"/>
    </source>
</evidence>
<dbReference type="InterPro" id="IPR006119">
    <property type="entry name" value="Resolv_N"/>
</dbReference>
<dbReference type="SUPFAM" id="SSF53041">
    <property type="entry name" value="Resolvase-like"/>
    <property type="match status" value="1"/>
</dbReference>
<dbReference type="InterPro" id="IPR025827">
    <property type="entry name" value="Zn_ribbon_recom_dom"/>
</dbReference>
<dbReference type="OrthoDB" id="8782062at2"/>
<accession>A0A3B0A6M2</accession>